<keyword evidence="1" id="KW-0227">DNA damage</keyword>
<dbReference type="AlphaFoldDB" id="A0A7W9HV00"/>
<dbReference type="Pfam" id="PF12705">
    <property type="entry name" value="PDDEXK_1"/>
    <property type="match status" value="1"/>
</dbReference>
<dbReference type="EMBL" id="JACHMO010000001">
    <property type="protein sequence ID" value="MBB5808968.1"/>
    <property type="molecule type" value="Genomic_DNA"/>
</dbReference>
<keyword evidence="2" id="KW-0378">Hydrolase</keyword>
<evidence type="ECO:0000256" key="1">
    <source>
        <dbReference type="ARBA" id="ARBA00022763"/>
    </source>
</evidence>
<dbReference type="Proteomes" id="UP000552097">
    <property type="component" value="Unassembled WGS sequence"/>
</dbReference>
<keyword evidence="2" id="KW-0067">ATP-binding</keyword>
<proteinExistence type="predicted"/>
<gene>
    <name evidence="5" type="ORF">F4560_008736</name>
</gene>
<dbReference type="InterPro" id="IPR038726">
    <property type="entry name" value="PDDEXK_AddAB-type"/>
</dbReference>
<keyword evidence="3" id="KW-0234">DNA repair</keyword>
<dbReference type="RefSeq" id="WP_184928792.1">
    <property type="nucleotide sequence ID" value="NZ_JACHMO010000001.1"/>
</dbReference>
<evidence type="ECO:0000256" key="3">
    <source>
        <dbReference type="ARBA" id="ARBA00023204"/>
    </source>
</evidence>
<evidence type="ECO:0000313" key="5">
    <source>
        <dbReference type="EMBL" id="MBB5808968.1"/>
    </source>
</evidence>
<evidence type="ECO:0000259" key="4">
    <source>
        <dbReference type="Pfam" id="PF12705"/>
    </source>
</evidence>
<evidence type="ECO:0000313" key="6">
    <source>
        <dbReference type="Proteomes" id="UP000552097"/>
    </source>
</evidence>
<protein>
    <recommendedName>
        <fullName evidence="4">PD-(D/E)XK endonuclease-like domain-containing protein</fullName>
    </recommendedName>
</protein>
<organism evidence="5 6">
    <name type="scientific">Saccharothrix ecbatanensis</name>
    <dbReference type="NCBI Taxonomy" id="1105145"/>
    <lineage>
        <taxon>Bacteria</taxon>
        <taxon>Bacillati</taxon>
        <taxon>Actinomycetota</taxon>
        <taxon>Actinomycetes</taxon>
        <taxon>Pseudonocardiales</taxon>
        <taxon>Pseudonocardiaceae</taxon>
        <taxon>Saccharothrix</taxon>
    </lineage>
</organism>
<evidence type="ECO:0000256" key="2">
    <source>
        <dbReference type="ARBA" id="ARBA00022806"/>
    </source>
</evidence>
<keyword evidence="2" id="KW-0347">Helicase</keyword>
<feature type="domain" description="PD-(D/E)XK endonuclease-like" evidence="4">
    <location>
        <begin position="282"/>
        <end position="523"/>
    </location>
</feature>
<keyword evidence="2" id="KW-0547">Nucleotide-binding</keyword>
<dbReference type="GO" id="GO:0006281">
    <property type="term" value="P:DNA repair"/>
    <property type="evidence" value="ECO:0007669"/>
    <property type="project" value="UniProtKB-KW"/>
</dbReference>
<comment type="caution">
    <text evidence="5">The sequence shown here is derived from an EMBL/GenBank/DDBJ whole genome shotgun (WGS) entry which is preliminary data.</text>
</comment>
<reference evidence="5 6" key="1">
    <citation type="submission" date="2020-08" db="EMBL/GenBank/DDBJ databases">
        <title>Sequencing the genomes of 1000 actinobacteria strains.</title>
        <authorList>
            <person name="Klenk H.-P."/>
        </authorList>
    </citation>
    <scope>NUCLEOTIDE SEQUENCE [LARGE SCALE GENOMIC DNA]</scope>
    <source>
        <strain evidence="5 6">DSM 45486</strain>
    </source>
</reference>
<dbReference type="GO" id="GO:0004386">
    <property type="term" value="F:helicase activity"/>
    <property type="evidence" value="ECO:0007669"/>
    <property type="project" value="UniProtKB-KW"/>
</dbReference>
<sequence length="531" mass="58701">MSPWQPPEGVTGEVAAIVVTAAAPRGKKYKCAMAEAIRARPDLRVRSGRASAKERLQHFTLGPFMESLDAVERHHRPLALSDVLGAVERNARLHDGLKKWTSDAIRRYMEVFNREHDTPETRLRHVPKRWIYRVEVCKPGERGAQAYEISAWGRCYESVDGRVRELRLIGIRAGAEPRTDAEIAIAAFVTARAAPDDQLERVRVVVFAPDSDEQATLFDDTPQRAVSAYEEHGRGALAEIVDGHGYQPGTACLRCAFAPRCPALPRANGLLGVDGVGRPRRSWSVTSGRAYQACPARAHLRDLNLPTSRAVEHSDAARRGRAVHALLAARHTDRADGPCTLDLGVDWSADGHGLTTDDLALGKAMLRHHAEVCPLRHLPADARVCVEPRLTFEDEQAQVLVIAEPDLLYRDGGSWVWREVKTSAREHRGGTDLLSAYPQLALGVLVLARGELGGSRARSRVELEVLRPGGVDLEVVDPFTPQVRQNAEAVIRDMVHRWRADDLFTAQPTAHHCARCEVAVWCRAKDELAAR</sequence>
<keyword evidence="6" id="KW-1185">Reference proteome</keyword>
<accession>A0A7W9HV00</accession>
<name>A0A7W9HV00_9PSEU</name>